<feature type="region of interest" description="Disordered" evidence="1">
    <location>
        <begin position="95"/>
        <end position="114"/>
    </location>
</feature>
<organism>
    <name type="scientific">Ixodes scapularis</name>
    <name type="common">Black-legged tick</name>
    <name type="synonym">Deer tick</name>
    <dbReference type="NCBI Taxonomy" id="6945"/>
    <lineage>
        <taxon>Eukaryota</taxon>
        <taxon>Metazoa</taxon>
        <taxon>Ecdysozoa</taxon>
        <taxon>Arthropoda</taxon>
        <taxon>Chelicerata</taxon>
        <taxon>Arachnida</taxon>
        <taxon>Acari</taxon>
        <taxon>Parasitiformes</taxon>
        <taxon>Ixodida</taxon>
        <taxon>Ixodoidea</taxon>
        <taxon>Ixodidae</taxon>
        <taxon>Ixodinae</taxon>
        <taxon>Ixodes</taxon>
    </lineage>
</organism>
<dbReference type="VEuPathDB" id="VectorBase:ISCW014269"/>
<proteinExistence type="predicted"/>
<dbReference type="HOGENOM" id="CLU_2123806_0_0_1"/>
<dbReference type="InParanoid" id="B7QI05"/>
<evidence type="ECO:0000313" key="2">
    <source>
        <dbReference type="EMBL" id="EEC18477.1"/>
    </source>
</evidence>
<accession>B7QI05</accession>
<name>B7QI05_IXOSC</name>
<evidence type="ECO:0000256" key="1">
    <source>
        <dbReference type="SAM" id="MobiDB-lite"/>
    </source>
</evidence>
<protein>
    <submittedName>
        <fullName evidence="2 3">Uncharacterized protein</fullName>
    </submittedName>
</protein>
<dbReference type="EnsemblMetazoa" id="ISCW014269-RA">
    <property type="protein sequence ID" value="ISCW014269-PA"/>
    <property type="gene ID" value="ISCW014269"/>
</dbReference>
<dbReference type="PaxDb" id="6945-B7QI05"/>
<dbReference type="AlphaFoldDB" id="B7QI05"/>
<gene>
    <name evidence="2" type="ORF">IscW_ISCW014269</name>
</gene>
<dbReference type="VEuPathDB" id="VectorBase:ISCI014269"/>
<dbReference type="EMBL" id="DS942764">
    <property type="protein sequence ID" value="EEC18477.1"/>
    <property type="molecule type" value="Genomic_DNA"/>
</dbReference>
<keyword evidence="4" id="KW-1185">Reference proteome</keyword>
<evidence type="ECO:0000313" key="4">
    <source>
        <dbReference type="Proteomes" id="UP000001555"/>
    </source>
</evidence>
<dbReference type="EMBL" id="ABJB010392422">
    <property type="status" value="NOT_ANNOTATED_CDS"/>
    <property type="molecule type" value="Genomic_DNA"/>
</dbReference>
<dbReference type="Proteomes" id="UP000001555">
    <property type="component" value="Unassembled WGS sequence"/>
</dbReference>
<evidence type="ECO:0000313" key="3">
    <source>
        <dbReference type="EnsemblMetazoa" id="ISCW014269-PA"/>
    </source>
</evidence>
<reference evidence="3" key="2">
    <citation type="submission" date="2020-05" db="UniProtKB">
        <authorList>
            <consortium name="EnsemblMetazoa"/>
        </authorList>
    </citation>
    <scope>IDENTIFICATION</scope>
    <source>
        <strain evidence="3">wikel</strain>
    </source>
</reference>
<reference evidence="2 4" key="1">
    <citation type="submission" date="2008-03" db="EMBL/GenBank/DDBJ databases">
        <title>Annotation of Ixodes scapularis.</title>
        <authorList>
            <consortium name="Ixodes scapularis Genome Project Consortium"/>
            <person name="Caler E."/>
            <person name="Hannick L.I."/>
            <person name="Bidwell S."/>
            <person name="Joardar V."/>
            <person name="Thiagarajan M."/>
            <person name="Amedeo P."/>
            <person name="Galinsky K.J."/>
            <person name="Schobel S."/>
            <person name="Inman J."/>
            <person name="Hostetler J."/>
            <person name="Miller J."/>
            <person name="Hammond M."/>
            <person name="Megy K."/>
            <person name="Lawson D."/>
            <person name="Kodira C."/>
            <person name="Sutton G."/>
            <person name="Meyer J."/>
            <person name="Hill C.A."/>
            <person name="Birren B."/>
            <person name="Nene V."/>
            <person name="Collins F."/>
            <person name="Alarcon-Chaidez F."/>
            <person name="Wikel S."/>
            <person name="Strausberg R."/>
        </authorList>
    </citation>
    <scope>NUCLEOTIDE SEQUENCE [LARGE SCALE GENOMIC DNA]</scope>
    <source>
        <strain evidence="4">Wikel</strain>
        <strain evidence="2">Wikel colony</strain>
    </source>
</reference>
<sequence length="114" mass="12618">MWQTPVPPQVALQLDTLWNFRQSGRCNDGDACILSCFLPELLRPTAGIATYDGVTLQLLRRHLFPPWDHFGRVGGTGHQTHQLGTHSRRCAEMDPMASLGHPSPIAGGQSRTIF</sequence>